<feature type="transmembrane region" description="Helical" evidence="6">
    <location>
        <begin position="41"/>
        <end position="63"/>
    </location>
</feature>
<evidence type="ECO:0000256" key="4">
    <source>
        <dbReference type="ARBA" id="ARBA00023136"/>
    </source>
</evidence>
<feature type="transmembrane region" description="Helical" evidence="6">
    <location>
        <begin position="271"/>
        <end position="296"/>
    </location>
</feature>
<keyword evidence="9" id="KW-1185">Reference proteome</keyword>
<feature type="transmembrane region" description="Helical" evidence="6">
    <location>
        <begin position="202"/>
        <end position="225"/>
    </location>
</feature>
<comment type="similarity">
    <text evidence="5">Belongs to the SAT4 family.</text>
</comment>
<dbReference type="InterPro" id="IPR052337">
    <property type="entry name" value="SAT4-like"/>
</dbReference>
<dbReference type="AlphaFoldDB" id="U1HJP8"/>
<keyword evidence="4 6" id="KW-0472">Membrane</keyword>
<accession>U1HJP8</accession>
<dbReference type="GO" id="GO:0016020">
    <property type="term" value="C:membrane"/>
    <property type="evidence" value="ECO:0007669"/>
    <property type="project" value="UniProtKB-SubCell"/>
</dbReference>
<dbReference type="PANTHER" id="PTHR33048">
    <property type="entry name" value="PTH11-LIKE INTEGRAL MEMBRANE PROTEIN (AFU_ORTHOLOGUE AFUA_5G11245)"/>
    <property type="match status" value="1"/>
</dbReference>
<evidence type="ECO:0000256" key="6">
    <source>
        <dbReference type="SAM" id="Phobius"/>
    </source>
</evidence>
<proteinExistence type="inferred from homology"/>
<feature type="domain" description="Rhodopsin" evidence="7">
    <location>
        <begin position="59"/>
        <end position="301"/>
    </location>
</feature>
<dbReference type="InterPro" id="IPR049326">
    <property type="entry name" value="Rhodopsin_dom_fungi"/>
</dbReference>
<name>U1HJP8_ENDPU</name>
<evidence type="ECO:0000256" key="3">
    <source>
        <dbReference type="ARBA" id="ARBA00022989"/>
    </source>
</evidence>
<dbReference type="OMA" id="AYWFNVA"/>
<feature type="transmembrane region" description="Helical" evidence="6">
    <location>
        <begin position="75"/>
        <end position="93"/>
    </location>
</feature>
<dbReference type="Proteomes" id="UP000019373">
    <property type="component" value="Unassembled WGS sequence"/>
</dbReference>
<reference evidence="9" key="1">
    <citation type="journal article" date="2014" name="BMC Genomics">
        <title>Genome characteristics reveal the impact of lichenization on lichen-forming fungus Endocarpon pusillum Hedwig (Verrucariales, Ascomycota).</title>
        <authorList>
            <person name="Wang Y.-Y."/>
            <person name="Liu B."/>
            <person name="Zhang X.-Y."/>
            <person name="Zhou Q.-M."/>
            <person name="Zhang T."/>
            <person name="Li H."/>
            <person name="Yu Y.-F."/>
            <person name="Zhang X.-L."/>
            <person name="Hao X.-Y."/>
            <person name="Wang M."/>
            <person name="Wang L."/>
            <person name="Wei J.-C."/>
        </authorList>
    </citation>
    <scope>NUCLEOTIDE SEQUENCE [LARGE SCALE GENOMIC DNA]</scope>
    <source>
        <strain evidence="9">Z07020 / HMAS-L-300199</strain>
    </source>
</reference>
<dbReference type="GeneID" id="19236154"/>
<comment type="subcellular location">
    <subcellularLocation>
        <location evidence="1">Membrane</location>
        <topology evidence="1">Multi-pass membrane protein</topology>
    </subcellularLocation>
</comment>
<feature type="transmembrane region" description="Helical" evidence="6">
    <location>
        <begin position="154"/>
        <end position="173"/>
    </location>
</feature>
<evidence type="ECO:0000313" key="8">
    <source>
        <dbReference type="EMBL" id="ERF69139.1"/>
    </source>
</evidence>
<gene>
    <name evidence="8" type="ORF">EPUS_01095</name>
</gene>
<evidence type="ECO:0000256" key="2">
    <source>
        <dbReference type="ARBA" id="ARBA00022692"/>
    </source>
</evidence>
<keyword evidence="2 6" id="KW-0812">Transmembrane</keyword>
<dbReference type="Pfam" id="PF20684">
    <property type="entry name" value="Fung_rhodopsin"/>
    <property type="match status" value="1"/>
</dbReference>
<dbReference type="eggNOG" id="ENOG502SQH5">
    <property type="taxonomic scope" value="Eukaryota"/>
</dbReference>
<dbReference type="RefSeq" id="XP_007805199.1">
    <property type="nucleotide sequence ID" value="XM_007807008.1"/>
</dbReference>
<dbReference type="EMBL" id="KE721469">
    <property type="protein sequence ID" value="ERF69139.1"/>
    <property type="molecule type" value="Genomic_DNA"/>
</dbReference>
<feature type="transmembrane region" description="Helical" evidence="6">
    <location>
        <begin position="237"/>
        <end position="259"/>
    </location>
</feature>
<dbReference type="OrthoDB" id="4682787at2759"/>
<evidence type="ECO:0000256" key="5">
    <source>
        <dbReference type="ARBA" id="ARBA00038359"/>
    </source>
</evidence>
<evidence type="ECO:0000313" key="9">
    <source>
        <dbReference type="Proteomes" id="UP000019373"/>
    </source>
</evidence>
<sequence length="419" mass="46834">MAAPSISPAPEQIQVLLNGPAAPPPAGVSPNFDNPANLHSVIIPILSLCLLLATLAVLARAYTKLLIMRSIAYEDYLIVVAWVGLLGFTAPSVCDFTLGEGIHMWDIKLKDFFILLYWFNVTAILYGVIVCLIKVSILLQFLRIFVPIRKENMLLFVAIHFLIWTIVLFYSIGTGFDIFLCSPREKIWNPLMTTGRCFDTTILYQASGLFNIISDFLILLLPMAPIWKLKMPLKKKILMIAIFATGLFACLTSILRTYYTSKIVSSPDITYNVIIMGLWTWAEITTGIIVSCLPVIPRFFQHVGPKVSQTLLSSKSSLETKPVLKPGATDTKKQIEISVLGNRWSNEYNSENTSLEIWNGSKSPPGHQRRDYIVLDEHDIARSQNDPIDQLHQALALIGAPRRGDLETGHYAAQDREGQ</sequence>
<evidence type="ECO:0000256" key="1">
    <source>
        <dbReference type="ARBA" id="ARBA00004141"/>
    </source>
</evidence>
<organism evidence="8 9">
    <name type="scientific">Endocarpon pusillum (strain Z07020 / HMAS-L-300199)</name>
    <name type="common">Lichen-forming fungus</name>
    <dbReference type="NCBI Taxonomy" id="1263415"/>
    <lineage>
        <taxon>Eukaryota</taxon>
        <taxon>Fungi</taxon>
        <taxon>Dikarya</taxon>
        <taxon>Ascomycota</taxon>
        <taxon>Pezizomycotina</taxon>
        <taxon>Eurotiomycetes</taxon>
        <taxon>Chaetothyriomycetidae</taxon>
        <taxon>Verrucariales</taxon>
        <taxon>Verrucariaceae</taxon>
        <taxon>Endocarpon</taxon>
    </lineage>
</organism>
<dbReference type="PANTHER" id="PTHR33048:SF47">
    <property type="entry name" value="INTEGRAL MEMBRANE PROTEIN-RELATED"/>
    <property type="match status" value="1"/>
</dbReference>
<dbReference type="HOGENOM" id="CLU_028200_12_4_1"/>
<protein>
    <recommendedName>
        <fullName evidence="7">Rhodopsin domain-containing protein</fullName>
    </recommendedName>
</protein>
<keyword evidence="3 6" id="KW-1133">Transmembrane helix</keyword>
<evidence type="ECO:0000259" key="7">
    <source>
        <dbReference type="Pfam" id="PF20684"/>
    </source>
</evidence>
<feature type="transmembrane region" description="Helical" evidence="6">
    <location>
        <begin position="113"/>
        <end position="142"/>
    </location>
</feature>